<accession>A0A9P9L759</accession>
<evidence type="ECO:0000259" key="2">
    <source>
        <dbReference type="Pfam" id="PF07110"/>
    </source>
</evidence>
<dbReference type="AlphaFoldDB" id="A0A9P9L759"/>
<feature type="domain" description="EthD" evidence="2">
    <location>
        <begin position="26"/>
        <end position="93"/>
    </location>
</feature>
<dbReference type="EMBL" id="JAGTJS010000001">
    <property type="protein sequence ID" value="KAH7275180.1"/>
    <property type="molecule type" value="Genomic_DNA"/>
</dbReference>
<gene>
    <name evidence="3" type="ORF">B0J15DRAFT_557109</name>
</gene>
<dbReference type="Proteomes" id="UP000736672">
    <property type="component" value="Unassembled WGS sequence"/>
</dbReference>
<dbReference type="GO" id="GO:0016491">
    <property type="term" value="F:oxidoreductase activity"/>
    <property type="evidence" value="ECO:0007669"/>
    <property type="project" value="InterPro"/>
</dbReference>
<evidence type="ECO:0000313" key="4">
    <source>
        <dbReference type="Proteomes" id="UP000736672"/>
    </source>
</evidence>
<reference evidence="3" key="1">
    <citation type="journal article" date="2021" name="Nat. Commun.">
        <title>Genetic determinants of endophytism in the Arabidopsis root mycobiome.</title>
        <authorList>
            <person name="Mesny F."/>
            <person name="Miyauchi S."/>
            <person name="Thiergart T."/>
            <person name="Pickel B."/>
            <person name="Atanasova L."/>
            <person name="Karlsson M."/>
            <person name="Huettel B."/>
            <person name="Barry K.W."/>
            <person name="Haridas S."/>
            <person name="Chen C."/>
            <person name="Bauer D."/>
            <person name="Andreopoulos W."/>
            <person name="Pangilinan J."/>
            <person name="LaButti K."/>
            <person name="Riley R."/>
            <person name="Lipzen A."/>
            <person name="Clum A."/>
            <person name="Drula E."/>
            <person name="Henrissat B."/>
            <person name="Kohler A."/>
            <person name="Grigoriev I.V."/>
            <person name="Martin F.M."/>
            <person name="Hacquard S."/>
        </authorList>
    </citation>
    <scope>NUCLEOTIDE SEQUENCE</scope>
    <source>
        <strain evidence="3">FSSC 5 MPI-SDFR-AT-0091</strain>
    </source>
</reference>
<organism evidence="3 4">
    <name type="scientific">Fusarium solani</name>
    <name type="common">Filamentous fungus</name>
    <dbReference type="NCBI Taxonomy" id="169388"/>
    <lineage>
        <taxon>Eukaryota</taxon>
        <taxon>Fungi</taxon>
        <taxon>Dikarya</taxon>
        <taxon>Ascomycota</taxon>
        <taxon>Pezizomycotina</taxon>
        <taxon>Sordariomycetes</taxon>
        <taxon>Hypocreomycetidae</taxon>
        <taxon>Hypocreales</taxon>
        <taxon>Nectriaceae</taxon>
        <taxon>Fusarium</taxon>
        <taxon>Fusarium solani species complex</taxon>
    </lineage>
</organism>
<proteinExistence type="inferred from homology"/>
<evidence type="ECO:0000256" key="1">
    <source>
        <dbReference type="ARBA" id="ARBA00005986"/>
    </source>
</evidence>
<dbReference type="InterPro" id="IPR011008">
    <property type="entry name" value="Dimeric_a/b-barrel"/>
</dbReference>
<evidence type="ECO:0000313" key="3">
    <source>
        <dbReference type="EMBL" id="KAH7275180.1"/>
    </source>
</evidence>
<dbReference type="Pfam" id="PF07110">
    <property type="entry name" value="EthD"/>
    <property type="match status" value="1"/>
</dbReference>
<protein>
    <recommendedName>
        <fullName evidence="2">EthD domain-containing protein</fullName>
    </recommendedName>
</protein>
<dbReference type="SUPFAM" id="SSF54909">
    <property type="entry name" value="Dimeric alpha+beta barrel"/>
    <property type="match status" value="1"/>
</dbReference>
<dbReference type="InterPro" id="IPR009799">
    <property type="entry name" value="EthD_dom"/>
</dbReference>
<comment type="similarity">
    <text evidence="1">Belongs to the tpcK family.</text>
</comment>
<comment type="caution">
    <text evidence="3">The sequence shown here is derived from an EMBL/GenBank/DDBJ whole genome shotgun (WGS) entry which is preliminary data.</text>
</comment>
<keyword evidence="4" id="KW-1185">Reference proteome</keyword>
<dbReference type="OrthoDB" id="3454835at2759"/>
<sequence length="112" mass="12971">MSSKTHQLFSVTIFGYRKPGMDEDAYHEYQHNSTKGRTLIDRILPNLPSEKVDDADCIVQIVFRDIEDYVKVKNEESFKTVVDPDHAVFSDPSRTKFVTGWFEFHITDGELV</sequence>
<name>A0A9P9L759_FUSSL</name>